<keyword evidence="6" id="KW-1185">Reference proteome</keyword>
<dbReference type="PANTHER" id="PTHR23345:SF15">
    <property type="entry name" value="VITELLOGENIN 1-RELATED"/>
    <property type="match status" value="1"/>
</dbReference>
<comment type="caution">
    <text evidence="3">Lacks conserved residue(s) required for the propagation of feature annotation.</text>
</comment>
<dbReference type="EMBL" id="UYRT01084283">
    <property type="protein sequence ID" value="VDN28628.1"/>
    <property type="molecule type" value="Genomic_DNA"/>
</dbReference>
<dbReference type="PANTHER" id="PTHR23345">
    <property type="entry name" value="VITELLOGENIN-RELATED"/>
    <property type="match status" value="1"/>
</dbReference>
<name>A0A3P7N0M0_9BILA</name>
<dbReference type="InterPro" id="IPR050733">
    <property type="entry name" value="Vitellogenin/Apolipophorin"/>
</dbReference>
<dbReference type="Gene3D" id="1.25.10.20">
    <property type="entry name" value="Vitellinogen, superhelical"/>
    <property type="match status" value="1"/>
</dbReference>
<gene>
    <name evidence="5" type="ORF">GPUH_LOCUS16829</name>
</gene>
<evidence type="ECO:0000256" key="1">
    <source>
        <dbReference type="ARBA" id="ARBA00023157"/>
    </source>
</evidence>
<protein>
    <recommendedName>
        <fullName evidence="4">Vitellogenin domain-containing protein</fullName>
    </recommendedName>
</protein>
<evidence type="ECO:0000256" key="2">
    <source>
        <dbReference type="ARBA" id="ARBA00023180"/>
    </source>
</evidence>
<accession>A0A3P7N0M0</accession>
<dbReference type="GO" id="GO:0005319">
    <property type="term" value="F:lipid transporter activity"/>
    <property type="evidence" value="ECO:0007669"/>
    <property type="project" value="InterPro"/>
</dbReference>
<keyword evidence="1" id="KW-1015">Disulfide bond</keyword>
<reference evidence="5 6" key="1">
    <citation type="submission" date="2018-11" db="EMBL/GenBank/DDBJ databases">
        <authorList>
            <consortium name="Pathogen Informatics"/>
        </authorList>
    </citation>
    <scope>NUCLEOTIDE SEQUENCE [LARGE SCALE GENOMIC DNA]</scope>
</reference>
<keyword evidence="2" id="KW-0325">Glycoprotein</keyword>
<feature type="domain" description="Vitellogenin" evidence="4">
    <location>
        <begin position="1"/>
        <end position="383"/>
    </location>
</feature>
<proteinExistence type="predicted"/>
<dbReference type="AlphaFoldDB" id="A0A3P7N0M0"/>
<evidence type="ECO:0000259" key="4">
    <source>
        <dbReference type="PROSITE" id="PS51211"/>
    </source>
</evidence>
<dbReference type="InterPro" id="IPR011030">
    <property type="entry name" value="Lipovitellin_superhlx_dom"/>
</dbReference>
<evidence type="ECO:0000256" key="3">
    <source>
        <dbReference type="PROSITE-ProRule" id="PRU00557"/>
    </source>
</evidence>
<evidence type="ECO:0000313" key="6">
    <source>
        <dbReference type="Proteomes" id="UP000271098"/>
    </source>
</evidence>
<dbReference type="Pfam" id="PF01347">
    <property type="entry name" value="Vitellogenin_N"/>
    <property type="match status" value="1"/>
</dbReference>
<dbReference type="SUPFAM" id="SSF48431">
    <property type="entry name" value="Lipovitellin-phosvitin complex, superhelical domain"/>
    <property type="match status" value="1"/>
</dbReference>
<organism evidence="5 6">
    <name type="scientific">Gongylonema pulchrum</name>
    <dbReference type="NCBI Taxonomy" id="637853"/>
    <lineage>
        <taxon>Eukaryota</taxon>
        <taxon>Metazoa</taxon>
        <taxon>Ecdysozoa</taxon>
        <taxon>Nematoda</taxon>
        <taxon>Chromadorea</taxon>
        <taxon>Rhabditida</taxon>
        <taxon>Spirurina</taxon>
        <taxon>Spiruromorpha</taxon>
        <taxon>Spiruroidea</taxon>
        <taxon>Gongylonematidae</taxon>
        <taxon>Gongylonema</taxon>
    </lineage>
</organism>
<sequence length="383" mass="42433">MGWPALGQRELGTLHAELTMNAAGVARAHVQQLPFKRHTTIVFDHSSQDHISGKNASPQHARQIIGELCGAQDRVAPDAASHFADLVNHLRGLSATEIVSVSSPGCGAFADALAACASQSCLAHLGNLINAGAAPESVYSSLSLVPAPEDGIVDSVASFIDRVPLHGLLPVSSMVQSYCNGHPECGRNPSVQRIIQSIVAKLPAGCRVGERFDEIEKTVIILKSVGNIANEQHSLPSILACIDNQHIPRDVKLAAINALRRKPCSQQRNDKISKLYRDHKEDVEVRIESFRQLMQCPSDDIVQNIVDALRNETINQVGSYVWSFLNTKRRSTNPGSYDLQNVLKRFHIPQRFDVDPRRFSRYYEFGYFDKERSFFENDQLFNE</sequence>
<dbReference type="InterPro" id="IPR001747">
    <property type="entry name" value="Vitellogenin_N"/>
</dbReference>
<evidence type="ECO:0000313" key="5">
    <source>
        <dbReference type="EMBL" id="VDN28628.1"/>
    </source>
</evidence>
<dbReference type="OrthoDB" id="6484170at2759"/>
<dbReference type="Proteomes" id="UP000271098">
    <property type="component" value="Unassembled WGS sequence"/>
</dbReference>
<dbReference type="PROSITE" id="PS51211">
    <property type="entry name" value="VITELLOGENIN"/>
    <property type="match status" value="1"/>
</dbReference>